<dbReference type="AlphaFoldDB" id="A0A0T6DN26"/>
<protein>
    <submittedName>
        <fullName evidence="2">Uncharacterized protein</fullName>
    </submittedName>
</protein>
<gene>
    <name evidence="2" type="ORF">AS194_03035</name>
</gene>
<proteinExistence type="predicted"/>
<evidence type="ECO:0000256" key="1">
    <source>
        <dbReference type="SAM" id="Phobius"/>
    </source>
</evidence>
<feature type="transmembrane region" description="Helical" evidence="1">
    <location>
        <begin position="6"/>
        <end position="24"/>
    </location>
</feature>
<evidence type="ECO:0000313" key="2">
    <source>
        <dbReference type="EMBL" id="KRU21390.1"/>
    </source>
</evidence>
<dbReference type="EMBL" id="LNDJ01000118">
    <property type="protein sequence ID" value="KRU21390.1"/>
    <property type="molecule type" value="Genomic_DNA"/>
</dbReference>
<keyword evidence="1" id="KW-1133">Transmembrane helix</keyword>
<evidence type="ECO:0000313" key="3">
    <source>
        <dbReference type="Proteomes" id="UP000051202"/>
    </source>
</evidence>
<keyword evidence="1" id="KW-0812">Transmembrane</keyword>
<name>A0A0T6DN26_9GAMM</name>
<comment type="caution">
    <text evidence="2">The sequence shown here is derived from an EMBL/GenBank/DDBJ whole genome shotgun (WGS) entry which is preliminary data.</text>
</comment>
<keyword evidence="1" id="KW-0472">Membrane</keyword>
<dbReference type="RefSeq" id="WP_058025803.1">
    <property type="nucleotide sequence ID" value="NZ_LNDJ01000118.1"/>
</dbReference>
<accession>A0A0T6DN26</accession>
<reference evidence="2 3" key="1">
    <citation type="submission" date="2015-11" db="EMBL/GenBank/DDBJ databases">
        <title>Permanent draft genome of Psychrobacter piscatorii LQ58.</title>
        <authorList>
            <person name="Zhou M."/>
            <person name="Dong B."/>
            <person name="Liu Q."/>
        </authorList>
    </citation>
    <scope>NUCLEOTIDE SEQUENCE [LARGE SCALE GENOMIC DNA]</scope>
    <source>
        <strain evidence="2 3">LQ58</strain>
    </source>
</reference>
<keyword evidence="3" id="KW-1185">Reference proteome</keyword>
<feature type="transmembrane region" description="Helical" evidence="1">
    <location>
        <begin position="74"/>
        <end position="93"/>
    </location>
</feature>
<organism evidence="2 3">
    <name type="scientific">Psychrobacter piscatorii</name>
    <dbReference type="NCBI Taxonomy" id="554343"/>
    <lineage>
        <taxon>Bacteria</taxon>
        <taxon>Pseudomonadati</taxon>
        <taxon>Pseudomonadota</taxon>
        <taxon>Gammaproteobacteria</taxon>
        <taxon>Moraxellales</taxon>
        <taxon>Moraxellaceae</taxon>
        <taxon>Psychrobacter</taxon>
    </lineage>
</organism>
<sequence>MSSDGIIEIPGMILLFVCLLRCTQYMIQSHIKHIQAFWLAAVLVFFTVIRRELNYLPDLLVPSDFSFLNHSYDWWEDSVLTVIYLVALGLLAYSRHYLWALLKNVPVSLYLIVTALAIIQYMGENAIMFPHTFGEVVEELAETVIYGIALTYLWRFKLADYESCLVQKLNYELKHADN</sequence>
<dbReference type="Proteomes" id="UP000051202">
    <property type="component" value="Unassembled WGS sequence"/>
</dbReference>
<feature type="transmembrane region" description="Helical" evidence="1">
    <location>
        <begin position="36"/>
        <end position="54"/>
    </location>
</feature>
<feature type="transmembrane region" description="Helical" evidence="1">
    <location>
        <begin position="105"/>
        <end position="123"/>
    </location>
</feature>